<dbReference type="EMBL" id="RCMI01000239">
    <property type="protein sequence ID" value="KAG2923411.1"/>
    <property type="molecule type" value="Genomic_DNA"/>
</dbReference>
<reference evidence="2" key="1">
    <citation type="submission" date="2018-10" db="EMBL/GenBank/DDBJ databases">
        <title>Effector identification in a new, highly contiguous assembly of the strawberry crown rot pathogen Phytophthora cactorum.</title>
        <authorList>
            <person name="Armitage A.D."/>
            <person name="Nellist C.F."/>
            <person name="Bates H."/>
            <person name="Vickerstaff R.J."/>
            <person name="Harrison R.J."/>
        </authorList>
    </citation>
    <scope>NUCLEOTIDE SEQUENCE</scope>
    <source>
        <strain evidence="1">15-7</strain>
        <strain evidence="2">4032</strain>
        <strain evidence="3">4040</strain>
        <strain evidence="4">P415</strain>
        <strain evidence="5">P421</strain>
    </source>
</reference>
<dbReference type="Proteomes" id="UP000736787">
    <property type="component" value="Unassembled WGS sequence"/>
</dbReference>
<dbReference type="VEuPathDB" id="FungiDB:PC110_g16510"/>
<name>A0A8T1CH78_9STRA</name>
<accession>A0A8T1CH78</accession>
<evidence type="ECO:0000313" key="2">
    <source>
        <dbReference type="EMBL" id="KAG2923411.1"/>
    </source>
</evidence>
<dbReference type="EMBL" id="RCMK01000202">
    <property type="protein sequence ID" value="KAG2944410.1"/>
    <property type="molecule type" value="Genomic_DNA"/>
</dbReference>
<sequence length="134" mass="13598">MSGESKHNTPPPALAPGSVGVATSATTMTTSQQVTTAGMVSTVSSQAGQISSDAGVSIGGSSVGMNSGGVVRVGEGWNSSVGLAEEALLVEYIIHLAVVSVLLAIPVVLHLEEFIHLVELVLQTQGCFGLAQRR</sequence>
<comment type="caution">
    <text evidence="2">The sequence shown here is derived from an EMBL/GenBank/DDBJ whole genome shotgun (WGS) entry which is preliminary data.</text>
</comment>
<dbReference type="EMBL" id="RCML01000210">
    <property type="protein sequence ID" value="KAG2985522.1"/>
    <property type="molecule type" value="Genomic_DNA"/>
</dbReference>
<proteinExistence type="predicted"/>
<evidence type="ECO:0000313" key="6">
    <source>
        <dbReference type="Proteomes" id="UP000774804"/>
    </source>
</evidence>
<evidence type="ECO:0000313" key="1">
    <source>
        <dbReference type="EMBL" id="KAG2859514.1"/>
    </source>
</evidence>
<evidence type="ECO:0000313" key="3">
    <source>
        <dbReference type="EMBL" id="KAG2944410.1"/>
    </source>
</evidence>
<dbReference type="Proteomes" id="UP000774804">
    <property type="component" value="Unassembled WGS sequence"/>
</dbReference>
<evidence type="ECO:0000313" key="5">
    <source>
        <dbReference type="EMBL" id="KAG3221323.1"/>
    </source>
</evidence>
<dbReference type="AlphaFoldDB" id="A0A8T1CH78"/>
<evidence type="ECO:0000313" key="4">
    <source>
        <dbReference type="EMBL" id="KAG2985522.1"/>
    </source>
</evidence>
<dbReference type="Proteomes" id="UP000760860">
    <property type="component" value="Unassembled WGS sequence"/>
</dbReference>
<gene>
    <name evidence="1" type="ORF">PC113_g8844</name>
    <name evidence="2" type="ORF">PC115_g8949</name>
    <name evidence="3" type="ORF">PC117_g9027</name>
    <name evidence="4" type="ORF">PC118_g8274</name>
    <name evidence="5" type="ORF">PC129_g7922</name>
</gene>
<protein>
    <submittedName>
        <fullName evidence="2">Uncharacterized protein</fullName>
    </submittedName>
</protein>
<dbReference type="EMBL" id="RCMG01000213">
    <property type="protein sequence ID" value="KAG2859514.1"/>
    <property type="molecule type" value="Genomic_DNA"/>
</dbReference>
<dbReference type="Proteomes" id="UP000735874">
    <property type="component" value="Unassembled WGS sequence"/>
</dbReference>
<organism evidence="2 6">
    <name type="scientific">Phytophthora cactorum</name>
    <dbReference type="NCBI Taxonomy" id="29920"/>
    <lineage>
        <taxon>Eukaryota</taxon>
        <taxon>Sar</taxon>
        <taxon>Stramenopiles</taxon>
        <taxon>Oomycota</taxon>
        <taxon>Peronosporomycetes</taxon>
        <taxon>Peronosporales</taxon>
        <taxon>Peronosporaceae</taxon>
        <taxon>Phytophthora</taxon>
    </lineage>
</organism>
<dbReference type="Proteomes" id="UP000697107">
    <property type="component" value="Unassembled WGS sequence"/>
</dbReference>
<dbReference type="EMBL" id="RCMV01000223">
    <property type="protein sequence ID" value="KAG3221323.1"/>
    <property type="molecule type" value="Genomic_DNA"/>
</dbReference>